<evidence type="ECO:0000313" key="3">
    <source>
        <dbReference type="Proteomes" id="UP000646548"/>
    </source>
</evidence>
<feature type="compositionally biased region" description="Basic and acidic residues" evidence="1">
    <location>
        <begin position="57"/>
        <end position="85"/>
    </location>
</feature>
<dbReference type="AlphaFoldDB" id="A0A834FHK7"/>
<organism evidence="2 3">
    <name type="scientific">Oryzias melastigma</name>
    <name type="common">Marine medaka</name>
    <dbReference type="NCBI Taxonomy" id="30732"/>
    <lineage>
        <taxon>Eukaryota</taxon>
        <taxon>Metazoa</taxon>
        <taxon>Chordata</taxon>
        <taxon>Craniata</taxon>
        <taxon>Vertebrata</taxon>
        <taxon>Euteleostomi</taxon>
        <taxon>Actinopterygii</taxon>
        <taxon>Neopterygii</taxon>
        <taxon>Teleostei</taxon>
        <taxon>Neoteleostei</taxon>
        <taxon>Acanthomorphata</taxon>
        <taxon>Ovalentaria</taxon>
        <taxon>Atherinomorphae</taxon>
        <taxon>Beloniformes</taxon>
        <taxon>Adrianichthyidae</taxon>
        <taxon>Oryziinae</taxon>
        <taxon>Oryzias</taxon>
    </lineage>
</organism>
<comment type="caution">
    <text evidence="2">The sequence shown here is derived from an EMBL/GenBank/DDBJ whole genome shotgun (WGS) entry which is preliminary data.</text>
</comment>
<name>A0A834FHK7_ORYME</name>
<sequence>MRISGLEDEGAVKHALPLESTQQALLPKKWPTLQQCMRPYSRSVSLCSSFLTSSGDADGKRSAVCDLRQPRTADHPDLPRAAPRE</sequence>
<dbReference type="EMBL" id="WKFB01000138">
    <property type="protein sequence ID" value="KAF6734266.1"/>
    <property type="molecule type" value="Genomic_DNA"/>
</dbReference>
<reference evidence="2" key="1">
    <citation type="journal article" name="BMC Genomics">
        <title>Long-read sequencing and de novo genome assembly of marine medaka (Oryzias melastigma).</title>
        <authorList>
            <person name="Liang P."/>
            <person name="Saqib H.S.A."/>
            <person name="Ni X."/>
            <person name="Shen Y."/>
        </authorList>
    </citation>
    <scope>NUCLEOTIDE SEQUENCE</scope>
    <source>
        <strain evidence="2">Bigg-433</strain>
    </source>
</reference>
<evidence type="ECO:0000313" key="2">
    <source>
        <dbReference type="EMBL" id="KAF6734266.1"/>
    </source>
</evidence>
<accession>A0A834FHK7</accession>
<gene>
    <name evidence="2" type="ORF">FQA47_015297</name>
</gene>
<proteinExistence type="predicted"/>
<protein>
    <submittedName>
        <fullName evidence="2">Uncharacterized protein</fullName>
    </submittedName>
</protein>
<dbReference type="Proteomes" id="UP000646548">
    <property type="component" value="Unassembled WGS sequence"/>
</dbReference>
<feature type="region of interest" description="Disordered" evidence="1">
    <location>
        <begin position="52"/>
        <end position="85"/>
    </location>
</feature>
<evidence type="ECO:0000256" key="1">
    <source>
        <dbReference type="SAM" id="MobiDB-lite"/>
    </source>
</evidence>